<dbReference type="EMBL" id="AP018316">
    <property type="protein sequence ID" value="BAZ87255.1"/>
    <property type="molecule type" value="Genomic_DNA"/>
</dbReference>
<dbReference type="EC" id="3.4.21.102" evidence="6"/>
<organism evidence="10 11">
    <name type="scientific">Dolichospermum compactum NIES-806</name>
    <dbReference type="NCBI Taxonomy" id="1973481"/>
    <lineage>
        <taxon>Bacteria</taxon>
        <taxon>Bacillati</taxon>
        <taxon>Cyanobacteriota</taxon>
        <taxon>Cyanophyceae</taxon>
        <taxon>Nostocales</taxon>
        <taxon>Aphanizomenonaceae</taxon>
        <taxon>Dolichospermum</taxon>
        <taxon>Dolichospermum compactum</taxon>
    </lineage>
</organism>
<keyword evidence="8" id="KW-0812">Transmembrane</keyword>
<dbReference type="PROSITE" id="PS50106">
    <property type="entry name" value="PDZ"/>
    <property type="match status" value="1"/>
</dbReference>
<dbReference type="NCBIfam" id="TIGR00225">
    <property type="entry name" value="prc"/>
    <property type="match status" value="1"/>
</dbReference>
<dbReference type="KEGG" id="dcm:NIES806_34760"/>
<dbReference type="FunFam" id="3.90.226.10:FF:000023">
    <property type="entry name" value="Carboxyl-terminal processing protease"/>
    <property type="match status" value="1"/>
</dbReference>
<dbReference type="SUPFAM" id="SSF50156">
    <property type="entry name" value="PDZ domain-like"/>
    <property type="match status" value="1"/>
</dbReference>
<dbReference type="CDD" id="cd07560">
    <property type="entry name" value="Peptidase_S41_CPP"/>
    <property type="match status" value="1"/>
</dbReference>
<evidence type="ECO:0000313" key="10">
    <source>
        <dbReference type="EMBL" id="BAZ87255.1"/>
    </source>
</evidence>
<protein>
    <recommendedName>
        <fullName evidence="6">C-terminal processing peptidase</fullName>
        <ecNumber evidence="6">3.4.21.102</ecNumber>
    </recommendedName>
</protein>
<dbReference type="FunFam" id="2.30.42.10:FF:000063">
    <property type="entry name" value="Peptidase, S41 family"/>
    <property type="match status" value="1"/>
</dbReference>
<dbReference type="Gene3D" id="3.90.226.10">
    <property type="entry name" value="2-enoyl-CoA Hydratase, Chain A, domain 1"/>
    <property type="match status" value="1"/>
</dbReference>
<comment type="catalytic activity">
    <reaction evidence="5">
        <text>The enzyme shows specific recognition of a C-terminal tripeptide, Xaa-Yaa-Zaa, in which Xaa is preferably Ala or Leu, Yaa is preferably Ala or Tyr, and Zaa is preferably Ala, but then cleaves at a variable distance from the C-terminus. A typical cleavage is -Ala-Ala-|-Arg-Ala-Ala-Lys-Glu-Asn-Tyr-Ala-Leu-Ala-Ala.</text>
        <dbReference type="EC" id="3.4.21.102"/>
    </reaction>
</comment>
<name>A0A1Z4V7M0_9CYAN</name>
<dbReference type="SMART" id="SM00245">
    <property type="entry name" value="TSPc"/>
    <property type="match status" value="1"/>
</dbReference>
<keyword evidence="11" id="KW-1185">Reference proteome</keyword>
<dbReference type="PANTHER" id="PTHR32060">
    <property type="entry name" value="TAIL-SPECIFIC PROTEASE"/>
    <property type="match status" value="1"/>
</dbReference>
<dbReference type="CDD" id="cd06782">
    <property type="entry name" value="cpPDZ_CPP-like"/>
    <property type="match status" value="1"/>
</dbReference>
<keyword evidence="2 7" id="KW-0645">Protease</keyword>
<feature type="domain" description="PDZ" evidence="9">
    <location>
        <begin position="124"/>
        <end position="194"/>
    </location>
</feature>
<evidence type="ECO:0000256" key="1">
    <source>
        <dbReference type="ARBA" id="ARBA00009179"/>
    </source>
</evidence>
<dbReference type="Gene3D" id="3.30.750.44">
    <property type="match status" value="1"/>
</dbReference>
<evidence type="ECO:0000256" key="6">
    <source>
        <dbReference type="ARBA" id="ARBA00066637"/>
    </source>
</evidence>
<evidence type="ECO:0000313" key="11">
    <source>
        <dbReference type="Proteomes" id="UP000218702"/>
    </source>
</evidence>
<dbReference type="PANTHER" id="PTHR32060:SF30">
    <property type="entry name" value="CARBOXY-TERMINAL PROCESSING PROTEASE CTPA"/>
    <property type="match status" value="1"/>
</dbReference>
<dbReference type="Gene3D" id="2.30.42.10">
    <property type="match status" value="1"/>
</dbReference>
<dbReference type="InterPro" id="IPR001478">
    <property type="entry name" value="PDZ"/>
</dbReference>
<keyword evidence="8" id="KW-1133">Transmembrane helix</keyword>
<reference evidence="10 11" key="1">
    <citation type="submission" date="2017-06" db="EMBL/GenBank/DDBJ databases">
        <title>Genome sequencing of cyanobaciteial culture collection at National Institute for Environmental Studies (NIES).</title>
        <authorList>
            <person name="Hirose Y."/>
            <person name="Shimura Y."/>
            <person name="Fujisawa T."/>
            <person name="Nakamura Y."/>
            <person name="Kawachi M."/>
        </authorList>
    </citation>
    <scope>NUCLEOTIDE SEQUENCE [LARGE SCALE GENOMIC DNA]</scope>
    <source>
        <strain evidence="10 11">NIES-806</strain>
    </source>
</reference>
<evidence type="ECO:0000256" key="5">
    <source>
        <dbReference type="ARBA" id="ARBA00051784"/>
    </source>
</evidence>
<dbReference type="SMART" id="SM00228">
    <property type="entry name" value="PDZ"/>
    <property type="match status" value="1"/>
</dbReference>
<dbReference type="InterPro" id="IPR029045">
    <property type="entry name" value="ClpP/crotonase-like_dom_sf"/>
</dbReference>
<keyword evidence="3 7" id="KW-0378">Hydrolase</keyword>
<dbReference type="GO" id="GO:0007165">
    <property type="term" value="P:signal transduction"/>
    <property type="evidence" value="ECO:0007669"/>
    <property type="project" value="TreeGrafter"/>
</dbReference>
<dbReference type="InterPro" id="IPR036034">
    <property type="entry name" value="PDZ_sf"/>
</dbReference>
<dbReference type="NCBIfam" id="NF045590">
    <property type="entry name" value="Cterm_S41_CtpC"/>
    <property type="match status" value="1"/>
</dbReference>
<dbReference type="InterPro" id="IPR054626">
    <property type="entry name" value="Cterm_S41_CtpC"/>
</dbReference>
<dbReference type="SUPFAM" id="SSF52096">
    <property type="entry name" value="ClpP/crotonase"/>
    <property type="match status" value="1"/>
</dbReference>
<dbReference type="InterPro" id="IPR005151">
    <property type="entry name" value="Tail-specific_protease"/>
</dbReference>
<dbReference type="Pfam" id="PF13180">
    <property type="entry name" value="PDZ_2"/>
    <property type="match status" value="1"/>
</dbReference>
<feature type="transmembrane region" description="Helical" evidence="8">
    <location>
        <begin position="27"/>
        <end position="48"/>
    </location>
</feature>
<feature type="transmembrane region" description="Helical" evidence="8">
    <location>
        <begin position="5"/>
        <end position="21"/>
    </location>
</feature>
<evidence type="ECO:0000256" key="3">
    <source>
        <dbReference type="ARBA" id="ARBA00022801"/>
    </source>
</evidence>
<evidence type="ECO:0000256" key="4">
    <source>
        <dbReference type="ARBA" id="ARBA00022825"/>
    </source>
</evidence>
<evidence type="ECO:0000256" key="8">
    <source>
        <dbReference type="SAM" id="Phobius"/>
    </source>
</evidence>
<sequence>MLDWAYLICIFSFDTAAIMVITKSKLVLSATVVTLSTIAVTGLGIHSIGKASFKDSHKDLIDEVWQIIYYRYVDGTFNQVDWQAVRKEYLSKSYTDDKSAYKSVREMLKKLEDPYTRFMDPEEFKNMQVDTSGELTGIGITISQDAKTKQLIVIAPIEDTPAFKAGILAKDIILEIDGKSTKGMDTNDAVALIRGESGSKVKLTILRNGQKKQFNIQRARIEIHPVRFSEKKTPAGNLGYIRLNQFSANATKEMKSAIEKLEAKKVSGYILDLRGNPGGLLYASIEIAQMWINKGTIVFTIDRQGTQDKQVANGTALTDKPLIILVDKGSASASEILSGALQDNKRATLVGNQTFGKGLVQSVQPLKSGAGLAVTIAKYHTPSGKDINKHGIDPDVKVELTDAQRQELWLAGKDKLATLEDPQFAKAVELLGKQAAGNTNTSGKN</sequence>
<proteinExistence type="inferred from homology"/>
<dbReference type="GO" id="GO:0006508">
    <property type="term" value="P:proteolysis"/>
    <property type="evidence" value="ECO:0007669"/>
    <property type="project" value="UniProtKB-KW"/>
</dbReference>
<evidence type="ECO:0000259" key="9">
    <source>
        <dbReference type="PROSITE" id="PS50106"/>
    </source>
</evidence>
<gene>
    <name evidence="10" type="ORF">NIES806_34760</name>
</gene>
<evidence type="ECO:0000256" key="2">
    <source>
        <dbReference type="ARBA" id="ARBA00022670"/>
    </source>
</evidence>
<accession>A0A1Z4V7M0</accession>
<evidence type="ECO:0000256" key="7">
    <source>
        <dbReference type="RuleBase" id="RU004404"/>
    </source>
</evidence>
<dbReference type="GO" id="GO:0030288">
    <property type="term" value="C:outer membrane-bounded periplasmic space"/>
    <property type="evidence" value="ECO:0007669"/>
    <property type="project" value="TreeGrafter"/>
</dbReference>
<dbReference type="Pfam" id="PF03572">
    <property type="entry name" value="Peptidase_S41"/>
    <property type="match status" value="1"/>
</dbReference>
<comment type="similarity">
    <text evidence="1 7">Belongs to the peptidase S41A family.</text>
</comment>
<dbReference type="Proteomes" id="UP000218702">
    <property type="component" value="Chromosome"/>
</dbReference>
<keyword evidence="8" id="KW-0472">Membrane</keyword>
<dbReference type="AlphaFoldDB" id="A0A1Z4V7M0"/>
<dbReference type="InterPro" id="IPR004447">
    <property type="entry name" value="Peptidase_S41A"/>
</dbReference>
<dbReference type="GO" id="GO:0004252">
    <property type="term" value="F:serine-type endopeptidase activity"/>
    <property type="evidence" value="ECO:0007669"/>
    <property type="project" value="UniProtKB-EC"/>
</dbReference>
<keyword evidence="4 7" id="KW-0720">Serine protease</keyword>